<dbReference type="KEGG" id="dla:I6G47_09700"/>
<proteinExistence type="predicted"/>
<evidence type="ECO:0000256" key="1">
    <source>
        <dbReference type="SAM" id="SignalP"/>
    </source>
</evidence>
<evidence type="ECO:0000313" key="2">
    <source>
        <dbReference type="EMBL" id="QPS83313.1"/>
    </source>
</evidence>
<keyword evidence="3" id="KW-1185">Reference proteome</keyword>
<accession>A0A7T2YYF4</accession>
<feature type="signal peptide" evidence="1">
    <location>
        <begin position="1"/>
        <end position="22"/>
    </location>
</feature>
<reference evidence="2 3" key="1">
    <citation type="submission" date="2020-12" db="EMBL/GenBank/DDBJ databases">
        <title>FDA dAtabase for Regulatory Grade micrObial Sequences (FDA-ARGOS): Supporting development and validation of Infectious Disease Dx tests.</title>
        <authorList>
            <person name="Sproer C."/>
            <person name="Gronow S."/>
            <person name="Severitt S."/>
            <person name="Schroder I."/>
            <person name="Tallon L."/>
            <person name="Sadzewicz L."/>
            <person name="Zhao X."/>
            <person name="Boylan J."/>
            <person name="Ott S."/>
            <person name="Bowen H."/>
            <person name="Vavikolanu K."/>
            <person name="Mehta A."/>
            <person name="Aluvathingal J."/>
            <person name="Nadendla S."/>
            <person name="Lowell S."/>
            <person name="Myers T."/>
            <person name="Yan Y."/>
            <person name="Sichtig H."/>
        </authorList>
    </citation>
    <scope>NUCLEOTIDE SEQUENCE [LARGE SCALE GENOMIC DNA]</scope>
    <source>
        <strain evidence="2 3">FDAARGOS_890</strain>
    </source>
</reference>
<dbReference type="RefSeq" id="WP_016452992.1">
    <property type="nucleotide sequence ID" value="NZ_CP065748.1"/>
</dbReference>
<dbReference type="EMBL" id="CP065748">
    <property type="protein sequence ID" value="QPS83313.1"/>
    <property type="molecule type" value="Genomic_DNA"/>
</dbReference>
<evidence type="ECO:0000313" key="3">
    <source>
        <dbReference type="Proteomes" id="UP000595064"/>
    </source>
</evidence>
<name>A0A7T2YYF4_9BURK</name>
<protein>
    <submittedName>
        <fullName evidence="2">Uncharacterized protein</fullName>
    </submittedName>
</protein>
<sequence>MRPFLITIGALTHIALARSSCAAVCDAMERHPGARSISARALQRSA</sequence>
<gene>
    <name evidence="2" type="ORF">I6G47_09700</name>
</gene>
<dbReference type="Proteomes" id="UP000595064">
    <property type="component" value="Chromosome"/>
</dbReference>
<feature type="chain" id="PRO_5032781164" evidence="1">
    <location>
        <begin position="23"/>
        <end position="46"/>
    </location>
</feature>
<keyword evidence="1" id="KW-0732">Signal</keyword>
<organism evidence="2 3">
    <name type="scientific">Delftia lacustris</name>
    <dbReference type="NCBI Taxonomy" id="558537"/>
    <lineage>
        <taxon>Bacteria</taxon>
        <taxon>Pseudomonadati</taxon>
        <taxon>Pseudomonadota</taxon>
        <taxon>Betaproteobacteria</taxon>
        <taxon>Burkholderiales</taxon>
        <taxon>Comamonadaceae</taxon>
        <taxon>Delftia</taxon>
    </lineage>
</organism>
<dbReference type="AlphaFoldDB" id="A0A7T2YYF4"/>
<dbReference type="GeneID" id="83663185"/>